<dbReference type="RefSeq" id="WP_379149780.1">
    <property type="nucleotide sequence ID" value="NZ_JBHSRJ010000001.1"/>
</dbReference>
<evidence type="ECO:0000313" key="3">
    <source>
        <dbReference type="EMBL" id="MFC6041813.1"/>
    </source>
</evidence>
<gene>
    <name evidence="3" type="ORF">ACFPYL_01920</name>
</gene>
<dbReference type="EMBL" id="JBHSRJ010000001">
    <property type="protein sequence ID" value="MFC6041813.1"/>
    <property type="molecule type" value="Genomic_DNA"/>
</dbReference>
<feature type="chain" id="PRO_5046125044" evidence="2">
    <location>
        <begin position="21"/>
        <end position="191"/>
    </location>
</feature>
<feature type="transmembrane region" description="Helical" evidence="1">
    <location>
        <begin position="165"/>
        <end position="185"/>
    </location>
</feature>
<dbReference type="Gene3D" id="2.40.50.120">
    <property type="match status" value="1"/>
</dbReference>
<evidence type="ECO:0000256" key="2">
    <source>
        <dbReference type="SAM" id="SignalP"/>
    </source>
</evidence>
<keyword evidence="2" id="KW-0732">Signal</keyword>
<comment type="caution">
    <text evidence="3">The sequence shown here is derived from an EMBL/GenBank/DDBJ whole genome shotgun (WGS) entry which is preliminary data.</text>
</comment>
<dbReference type="Proteomes" id="UP001596135">
    <property type="component" value="Unassembled WGS sequence"/>
</dbReference>
<feature type="signal peptide" evidence="2">
    <location>
        <begin position="1"/>
        <end position="20"/>
    </location>
</feature>
<evidence type="ECO:0000313" key="4">
    <source>
        <dbReference type="Proteomes" id="UP001596135"/>
    </source>
</evidence>
<organism evidence="3 4">
    <name type="scientific">Nocardioides hankookensis</name>
    <dbReference type="NCBI Taxonomy" id="443157"/>
    <lineage>
        <taxon>Bacteria</taxon>
        <taxon>Bacillati</taxon>
        <taxon>Actinomycetota</taxon>
        <taxon>Actinomycetes</taxon>
        <taxon>Propionibacteriales</taxon>
        <taxon>Nocardioidaceae</taxon>
        <taxon>Nocardioides</taxon>
    </lineage>
</organism>
<keyword evidence="4" id="KW-1185">Reference proteome</keyword>
<sequence length="191" mass="19418">MIRRLLAVLLLAPAGVVALAAPSQACPASAPLTLEQRTMGADDVFTGVISDKSVAGNTATFTVDVDRIYKGEAITDAQAAVTTDIRTRACGLPDLVVGDPYVFFATGGADGALTIAQGGGTAPASDVYIGRVEKLLGDGRPAVAPEPATATFTTVADAPADMQRLAAPGAALVIIGVLGLVFVAWRGRRRA</sequence>
<accession>A0ABW1LEH3</accession>
<keyword evidence="1" id="KW-1133">Transmembrane helix</keyword>
<name>A0ABW1LEH3_9ACTN</name>
<proteinExistence type="predicted"/>
<dbReference type="InterPro" id="IPR008993">
    <property type="entry name" value="TIMP-like_OB-fold"/>
</dbReference>
<keyword evidence="1" id="KW-0472">Membrane</keyword>
<dbReference type="SUPFAM" id="SSF50242">
    <property type="entry name" value="TIMP-like"/>
    <property type="match status" value="1"/>
</dbReference>
<evidence type="ECO:0000256" key="1">
    <source>
        <dbReference type="SAM" id="Phobius"/>
    </source>
</evidence>
<protein>
    <submittedName>
        <fullName evidence="3">Uncharacterized protein</fullName>
    </submittedName>
</protein>
<reference evidence="4" key="1">
    <citation type="journal article" date="2019" name="Int. J. Syst. Evol. Microbiol.">
        <title>The Global Catalogue of Microorganisms (GCM) 10K type strain sequencing project: providing services to taxonomists for standard genome sequencing and annotation.</title>
        <authorList>
            <consortium name="The Broad Institute Genomics Platform"/>
            <consortium name="The Broad Institute Genome Sequencing Center for Infectious Disease"/>
            <person name="Wu L."/>
            <person name="Ma J."/>
        </authorList>
    </citation>
    <scope>NUCLEOTIDE SEQUENCE [LARGE SCALE GENOMIC DNA]</scope>
    <source>
        <strain evidence="4">CCUG 54522</strain>
    </source>
</reference>
<keyword evidence="1" id="KW-0812">Transmembrane</keyword>